<feature type="domain" description="Protein kinase" evidence="2">
    <location>
        <begin position="74"/>
        <end position="384"/>
    </location>
</feature>
<organism evidence="3 4">
    <name type="scientific">Bionectria ochroleuca</name>
    <name type="common">Gliocladium roseum</name>
    <dbReference type="NCBI Taxonomy" id="29856"/>
    <lineage>
        <taxon>Eukaryota</taxon>
        <taxon>Fungi</taxon>
        <taxon>Dikarya</taxon>
        <taxon>Ascomycota</taxon>
        <taxon>Pezizomycotina</taxon>
        <taxon>Sordariomycetes</taxon>
        <taxon>Hypocreomycetidae</taxon>
        <taxon>Hypocreales</taxon>
        <taxon>Bionectriaceae</taxon>
        <taxon>Clonostachys</taxon>
    </lineage>
</organism>
<protein>
    <recommendedName>
        <fullName evidence="2">Protein kinase domain-containing protein</fullName>
    </recommendedName>
</protein>
<evidence type="ECO:0000256" key="1">
    <source>
        <dbReference type="SAM" id="MobiDB-lite"/>
    </source>
</evidence>
<dbReference type="GO" id="GO:0004672">
    <property type="term" value="F:protein kinase activity"/>
    <property type="evidence" value="ECO:0007669"/>
    <property type="project" value="InterPro"/>
</dbReference>
<evidence type="ECO:0000313" key="3">
    <source>
        <dbReference type="EMBL" id="KAF9759869.1"/>
    </source>
</evidence>
<accession>A0A8H7NPG4</accession>
<feature type="region of interest" description="Disordered" evidence="1">
    <location>
        <begin position="1"/>
        <end position="37"/>
    </location>
</feature>
<dbReference type="AlphaFoldDB" id="A0A8H7NPG4"/>
<dbReference type="GO" id="GO:0005524">
    <property type="term" value="F:ATP binding"/>
    <property type="evidence" value="ECO:0007669"/>
    <property type="project" value="InterPro"/>
</dbReference>
<dbReference type="InterPro" id="IPR011009">
    <property type="entry name" value="Kinase-like_dom_sf"/>
</dbReference>
<dbReference type="Gene3D" id="1.10.510.10">
    <property type="entry name" value="Transferase(Phosphotransferase) domain 1"/>
    <property type="match status" value="1"/>
</dbReference>
<gene>
    <name evidence="3" type="ORF">IM811_001563</name>
</gene>
<dbReference type="InterPro" id="IPR000719">
    <property type="entry name" value="Prot_kinase_dom"/>
</dbReference>
<comment type="caution">
    <text evidence="3">The sequence shown here is derived from an EMBL/GenBank/DDBJ whole genome shotgun (WGS) entry which is preliminary data.</text>
</comment>
<dbReference type="PROSITE" id="PS50011">
    <property type="entry name" value="PROTEIN_KINASE_DOM"/>
    <property type="match status" value="1"/>
</dbReference>
<dbReference type="EMBL" id="JADCTT010000001">
    <property type="protein sequence ID" value="KAF9759869.1"/>
    <property type="molecule type" value="Genomic_DNA"/>
</dbReference>
<sequence>MAENQTPEPNFDQNNDFPPDGNEMATPRRSGQHVSPGRLERIYRRGAVLAITEHVPPEPFRPDFYELSWYRKPAPEEEVLASGQLGWCLKSPQVETQPKEDARQHSLKILQVISGGYHRRSQVFKCQLDGNEEKIYMAKAFDPAFSAEYPYDVTWAADASYSTEAAAYEDIRRAGYDGTFSPRYYGSWTFNLPILKDRSLRASLRANTRPVRMILMEYIEGLDFEEIFRVKVELLLSPQERLHVLNDILKAKAFLQFAGVSHRDPFPRNVILRGSSSSATDITRDRTAGKVVIVDFEHAVATRRPNCLYACPREDRPINPIYHHWRHCPAEWGCLVPEPFFSNYAAWQKWMKDSWLNNRAFCKPLGMEIAPWDRDIRNWFPQFA</sequence>
<name>A0A8H7NPG4_BIOOC</name>
<evidence type="ECO:0000259" key="2">
    <source>
        <dbReference type="PROSITE" id="PS50011"/>
    </source>
</evidence>
<dbReference type="SUPFAM" id="SSF56112">
    <property type="entry name" value="Protein kinase-like (PK-like)"/>
    <property type="match status" value="1"/>
</dbReference>
<evidence type="ECO:0000313" key="4">
    <source>
        <dbReference type="Proteomes" id="UP000616885"/>
    </source>
</evidence>
<reference evidence="3" key="1">
    <citation type="submission" date="2020-10" db="EMBL/GenBank/DDBJ databases">
        <title>High-Quality Genome Resource of Clonostachys rosea strain S41 by Oxford Nanopore Long-Read Sequencing.</title>
        <authorList>
            <person name="Wang H."/>
        </authorList>
    </citation>
    <scope>NUCLEOTIDE SEQUENCE</scope>
    <source>
        <strain evidence="3">S41</strain>
    </source>
</reference>
<feature type="compositionally biased region" description="Polar residues" evidence="1">
    <location>
        <begin position="1"/>
        <end position="16"/>
    </location>
</feature>
<dbReference type="Proteomes" id="UP000616885">
    <property type="component" value="Unassembled WGS sequence"/>
</dbReference>
<proteinExistence type="predicted"/>